<reference evidence="2 3" key="1">
    <citation type="journal article" date="2021" name="Int. J. Syst. Evol. Microbiol.">
        <title>Characterization of a novel transitional group Rickettsia species (Rickettsia tillamookensis sp. nov.) from the western black-legged tick, Ixodes pacificus.</title>
        <authorList>
            <person name="Gauthier D.T."/>
            <person name="Karpathy S.E."/>
            <person name="Grizzard S.L."/>
            <person name="Batra D."/>
            <person name="Rowe L.A."/>
            <person name="Paddock C.D."/>
        </authorList>
    </citation>
    <scope>NUCLEOTIDE SEQUENCE [LARGE SCALE GENOMIC DNA]</scope>
    <source>
        <strain evidence="2 3">Tillamook 23</strain>
    </source>
</reference>
<evidence type="ECO:0000313" key="2">
    <source>
        <dbReference type="EMBL" id="QQV74618.1"/>
    </source>
</evidence>
<gene>
    <name evidence="2" type="ORF">H6P87_00154</name>
</gene>
<sequence length="64" mass="7643">MFINDKTKNGSEELKYLSSEKSLKSQKSWEEVFKELSENPTDDFFPEGRENSPPQERNWKLFNK</sequence>
<protein>
    <submittedName>
        <fullName evidence="2">Uncharacterized protein</fullName>
    </submittedName>
</protein>
<accession>A0A9E6MGU1</accession>
<name>A0A9E6MGU1_9RICK</name>
<dbReference type="EMBL" id="CP060138">
    <property type="protein sequence ID" value="QQV74618.1"/>
    <property type="molecule type" value="Genomic_DNA"/>
</dbReference>
<organism evidence="2 3">
    <name type="scientific">Rickettsia tillamookensis</name>
    <dbReference type="NCBI Taxonomy" id="2761623"/>
    <lineage>
        <taxon>Bacteria</taxon>
        <taxon>Pseudomonadati</taxon>
        <taxon>Pseudomonadota</taxon>
        <taxon>Alphaproteobacteria</taxon>
        <taxon>Rickettsiales</taxon>
        <taxon>Rickettsiaceae</taxon>
        <taxon>Rickettsieae</taxon>
        <taxon>Rickettsia</taxon>
        <taxon>spotted fever group</taxon>
    </lineage>
</organism>
<keyword evidence="3" id="KW-1185">Reference proteome</keyword>
<proteinExistence type="predicted"/>
<dbReference type="Proteomes" id="UP000595296">
    <property type="component" value="Chromosome"/>
</dbReference>
<evidence type="ECO:0000313" key="3">
    <source>
        <dbReference type="Proteomes" id="UP000595296"/>
    </source>
</evidence>
<feature type="region of interest" description="Disordered" evidence="1">
    <location>
        <begin position="38"/>
        <end position="64"/>
    </location>
</feature>
<evidence type="ECO:0000256" key="1">
    <source>
        <dbReference type="SAM" id="MobiDB-lite"/>
    </source>
</evidence>